<gene>
    <name evidence="1" type="ORF">PCOS0759_LOCUS5650</name>
</gene>
<name>A0A7S1PJ34_9EUKA</name>
<evidence type="ECO:0000313" key="1">
    <source>
        <dbReference type="EMBL" id="CAD9082410.1"/>
    </source>
</evidence>
<organism evidence="1">
    <name type="scientific">Percolomonas cosmopolitus</name>
    <dbReference type="NCBI Taxonomy" id="63605"/>
    <lineage>
        <taxon>Eukaryota</taxon>
        <taxon>Discoba</taxon>
        <taxon>Heterolobosea</taxon>
        <taxon>Tetramitia</taxon>
        <taxon>Eutetramitia</taxon>
        <taxon>Percolomonadidae</taxon>
        <taxon>Percolomonas</taxon>
    </lineage>
</organism>
<reference evidence="1" key="1">
    <citation type="submission" date="2021-01" db="EMBL/GenBank/DDBJ databases">
        <authorList>
            <person name="Corre E."/>
            <person name="Pelletier E."/>
            <person name="Niang G."/>
            <person name="Scheremetjew M."/>
            <person name="Finn R."/>
            <person name="Kale V."/>
            <person name="Holt S."/>
            <person name="Cochrane G."/>
            <person name="Meng A."/>
            <person name="Brown T."/>
            <person name="Cohen L."/>
        </authorList>
    </citation>
    <scope>NUCLEOTIDE SEQUENCE</scope>
    <source>
        <strain evidence="1">WS</strain>
    </source>
</reference>
<proteinExistence type="predicted"/>
<dbReference type="EMBL" id="HBGD01006775">
    <property type="protein sequence ID" value="CAD9082410.1"/>
    <property type="molecule type" value="Transcribed_RNA"/>
</dbReference>
<sequence>MLSAHQNRSYASIDKMMQLKRFRGNIHKRKAVENFLRYRKQTEGMVSQQIKEIKDRNKQLALPQWKAETPFGEAYHKYIYELHFIHKKPFKDTRLVEMLDMIQSADDLTRLMQLWRLCLQRPVRFTQQFSDALLNKLLEYGEVDAAGTIVANGRLIFMPIGRALTQNVVSRLAQEQKYDLIVKIFRGASQGLLTFSPQKHDYLFFIQQLKGQEAALEVFFSHSGDTQFANQLLPEGHEPETYSLMLETCKENNATRIAEHIYHEMLYNCKGNKDLLEQGKAIVMKLREEHPVAEEETEGEEAQEA</sequence>
<protein>
    <submittedName>
        <fullName evidence="1">Uncharacterized protein</fullName>
    </submittedName>
</protein>
<dbReference type="AlphaFoldDB" id="A0A7S1PJ34"/>
<accession>A0A7S1PJ34</accession>